<feature type="domain" description="HTH lysR-type" evidence="5">
    <location>
        <begin position="11"/>
        <end position="68"/>
    </location>
</feature>
<dbReference type="SUPFAM" id="SSF53850">
    <property type="entry name" value="Periplasmic binding protein-like II"/>
    <property type="match status" value="1"/>
</dbReference>
<proteinExistence type="inferred from homology"/>
<evidence type="ECO:0000313" key="6">
    <source>
        <dbReference type="EMBL" id="TLU74656.1"/>
    </source>
</evidence>
<organism evidence="6 7">
    <name type="scientific">Lichenicoccus roseus</name>
    <dbReference type="NCBI Taxonomy" id="2683649"/>
    <lineage>
        <taxon>Bacteria</taxon>
        <taxon>Pseudomonadati</taxon>
        <taxon>Pseudomonadota</taxon>
        <taxon>Alphaproteobacteria</taxon>
        <taxon>Acetobacterales</taxon>
        <taxon>Acetobacteraceae</taxon>
        <taxon>Lichenicoccus</taxon>
    </lineage>
</organism>
<dbReference type="SUPFAM" id="SSF46785">
    <property type="entry name" value="Winged helix' DNA-binding domain"/>
    <property type="match status" value="1"/>
</dbReference>
<dbReference type="PANTHER" id="PTHR30419">
    <property type="entry name" value="HTH-TYPE TRANSCRIPTIONAL REGULATOR YBHD"/>
    <property type="match status" value="1"/>
</dbReference>
<keyword evidence="3" id="KW-0238">DNA-binding</keyword>
<gene>
    <name evidence="6" type="ORF">FE263_02985</name>
</gene>
<dbReference type="AlphaFoldDB" id="A0A5R9JGV1"/>
<reference evidence="6 7" key="1">
    <citation type="submission" date="2019-05" db="EMBL/GenBank/DDBJ databases">
        <authorList>
            <person name="Pankratov T."/>
            <person name="Grouzdev D."/>
        </authorList>
    </citation>
    <scope>NUCLEOTIDE SEQUENCE [LARGE SCALE GENOMIC DNA]</scope>
    <source>
        <strain evidence="6 7">KEBCLARHB70R</strain>
    </source>
</reference>
<evidence type="ECO:0000256" key="4">
    <source>
        <dbReference type="ARBA" id="ARBA00023163"/>
    </source>
</evidence>
<keyword evidence="7" id="KW-1185">Reference proteome</keyword>
<comment type="caution">
    <text evidence="6">The sequence shown here is derived from an EMBL/GenBank/DDBJ whole genome shotgun (WGS) entry which is preliminary data.</text>
</comment>
<dbReference type="InterPro" id="IPR005119">
    <property type="entry name" value="LysR_subst-bd"/>
</dbReference>
<evidence type="ECO:0000259" key="5">
    <source>
        <dbReference type="PROSITE" id="PS50931"/>
    </source>
</evidence>
<dbReference type="GO" id="GO:0003677">
    <property type="term" value="F:DNA binding"/>
    <property type="evidence" value="ECO:0007669"/>
    <property type="project" value="UniProtKB-KW"/>
</dbReference>
<name>A0A5R9JGV1_9PROT</name>
<dbReference type="PANTHER" id="PTHR30419:SF8">
    <property type="entry name" value="NITROGEN ASSIMILATION TRANSCRIPTIONAL ACTIVATOR-RELATED"/>
    <property type="match status" value="1"/>
</dbReference>
<evidence type="ECO:0000256" key="3">
    <source>
        <dbReference type="ARBA" id="ARBA00023125"/>
    </source>
</evidence>
<dbReference type="PRINTS" id="PR00039">
    <property type="entry name" value="HTHLYSR"/>
</dbReference>
<dbReference type="GO" id="GO:0005829">
    <property type="term" value="C:cytosol"/>
    <property type="evidence" value="ECO:0007669"/>
    <property type="project" value="TreeGrafter"/>
</dbReference>
<accession>A0A5R9JGV1</accession>
<dbReference type="Proteomes" id="UP000305654">
    <property type="component" value="Unassembled WGS sequence"/>
</dbReference>
<dbReference type="PROSITE" id="PS50931">
    <property type="entry name" value="HTH_LYSR"/>
    <property type="match status" value="1"/>
</dbReference>
<comment type="similarity">
    <text evidence="1">Belongs to the LysR transcriptional regulatory family.</text>
</comment>
<evidence type="ECO:0000313" key="7">
    <source>
        <dbReference type="Proteomes" id="UP000305654"/>
    </source>
</evidence>
<evidence type="ECO:0000256" key="1">
    <source>
        <dbReference type="ARBA" id="ARBA00009437"/>
    </source>
</evidence>
<dbReference type="InterPro" id="IPR036390">
    <property type="entry name" value="WH_DNA-bd_sf"/>
</dbReference>
<dbReference type="InterPro" id="IPR000847">
    <property type="entry name" value="LysR_HTH_N"/>
</dbReference>
<dbReference type="OrthoDB" id="9806538at2"/>
<evidence type="ECO:0000256" key="2">
    <source>
        <dbReference type="ARBA" id="ARBA00023015"/>
    </source>
</evidence>
<dbReference type="Pfam" id="PF03466">
    <property type="entry name" value="LysR_substrate"/>
    <property type="match status" value="1"/>
</dbReference>
<dbReference type="InterPro" id="IPR036388">
    <property type="entry name" value="WH-like_DNA-bd_sf"/>
</dbReference>
<dbReference type="Gene3D" id="3.40.190.290">
    <property type="match status" value="1"/>
</dbReference>
<dbReference type="EMBL" id="VCDI01000001">
    <property type="protein sequence ID" value="TLU74656.1"/>
    <property type="molecule type" value="Genomic_DNA"/>
</dbReference>
<protein>
    <submittedName>
        <fullName evidence="6">LysR family transcriptional regulator</fullName>
    </submittedName>
</protein>
<dbReference type="InterPro" id="IPR050950">
    <property type="entry name" value="HTH-type_LysR_regulators"/>
</dbReference>
<dbReference type="Pfam" id="PF00126">
    <property type="entry name" value="HTH_1"/>
    <property type="match status" value="1"/>
</dbReference>
<keyword evidence="4" id="KW-0804">Transcription</keyword>
<keyword evidence="2" id="KW-0805">Transcription regulation</keyword>
<sequence>MPMDWFIRARLKLRHLQLLAALDDHRNLARAAAALAMTQPAASKLIAEIESMVSTPLFERLPRGMEPNLFGEILIRRARSVLIELEGAARELAATRAGAAGQVSVGAVSGPASGPVVRAIERVRRTRPGMSISVQVETSGPLVARLLEGRLDFAVARIPPGIDASALEYREMADEEIGLFVRASHPMLSGPPPDLAALALQPWVLQPPGTLLRRRIEGLFRAAHLAPPREVLNTEGVMMSLSLIDRIDAVTALSRAAAEVFTRPGGRFRMLPAVPGAGRIAIDTFGLIRLAERPLSPAAEALYEAVEAELRPVAARGRS</sequence>
<dbReference type="Gene3D" id="1.10.10.10">
    <property type="entry name" value="Winged helix-like DNA-binding domain superfamily/Winged helix DNA-binding domain"/>
    <property type="match status" value="1"/>
</dbReference>
<dbReference type="GO" id="GO:0003700">
    <property type="term" value="F:DNA-binding transcription factor activity"/>
    <property type="evidence" value="ECO:0007669"/>
    <property type="project" value="InterPro"/>
</dbReference>